<dbReference type="PANTHER" id="PTHR33018:SF31">
    <property type="entry name" value="TRANSPOSASE, PTTA_EN_SPM, PLANT"/>
    <property type="match status" value="1"/>
</dbReference>
<keyword evidence="2" id="KW-1185">Reference proteome</keyword>
<dbReference type="RefSeq" id="XP_010456971.1">
    <property type="nucleotide sequence ID" value="XM_010458669.1"/>
</dbReference>
<feature type="compositionally biased region" description="Basic residues" evidence="1">
    <location>
        <begin position="69"/>
        <end position="78"/>
    </location>
</feature>
<accession>A0ABM0VJ08</accession>
<name>A0ABM0VJ08_CAMSA</name>
<dbReference type="GeneID" id="104738503"/>
<dbReference type="Proteomes" id="UP000694864">
    <property type="component" value="Chromosome 13"/>
</dbReference>
<organism evidence="2 3">
    <name type="scientific">Camelina sativa</name>
    <name type="common">False flax</name>
    <name type="synonym">Myagrum sativum</name>
    <dbReference type="NCBI Taxonomy" id="90675"/>
    <lineage>
        <taxon>Eukaryota</taxon>
        <taxon>Viridiplantae</taxon>
        <taxon>Streptophyta</taxon>
        <taxon>Embryophyta</taxon>
        <taxon>Tracheophyta</taxon>
        <taxon>Spermatophyta</taxon>
        <taxon>Magnoliopsida</taxon>
        <taxon>eudicotyledons</taxon>
        <taxon>Gunneridae</taxon>
        <taxon>Pentapetalae</taxon>
        <taxon>rosids</taxon>
        <taxon>malvids</taxon>
        <taxon>Brassicales</taxon>
        <taxon>Brassicaceae</taxon>
        <taxon>Camelineae</taxon>
        <taxon>Camelina</taxon>
    </lineage>
</organism>
<dbReference type="Pfam" id="PF03004">
    <property type="entry name" value="Transposase_24"/>
    <property type="match status" value="1"/>
</dbReference>
<evidence type="ECO:0000313" key="2">
    <source>
        <dbReference type="Proteomes" id="UP000694864"/>
    </source>
</evidence>
<reference evidence="3" key="2">
    <citation type="submission" date="2025-08" db="UniProtKB">
        <authorList>
            <consortium name="RefSeq"/>
        </authorList>
    </citation>
    <scope>IDENTIFICATION</scope>
    <source>
        <tissue evidence="3">Leaf</tissue>
    </source>
</reference>
<feature type="compositionally biased region" description="Low complexity" evidence="1">
    <location>
        <begin position="14"/>
        <end position="25"/>
    </location>
</feature>
<feature type="region of interest" description="Disordered" evidence="1">
    <location>
        <begin position="361"/>
        <end position="382"/>
    </location>
</feature>
<evidence type="ECO:0000313" key="3">
    <source>
        <dbReference type="RefSeq" id="XP_010456971.1"/>
    </source>
</evidence>
<feature type="compositionally biased region" description="Basic and acidic residues" evidence="1">
    <location>
        <begin position="32"/>
        <end position="63"/>
    </location>
</feature>
<evidence type="ECO:0000256" key="1">
    <source>
        <dbReference type="SAM" id="MobiDB-lite"/>
    </source>
</evidence>
<feature type="compositionally biased region" description="Acidic residues" evidence="1">
    <location>
        <begin position="1"/>
        <end position="13"/>
    </location>
</feature>
<proteinExistence type="predicted"/>
<gene>
    <name evidence="3" type="primary">LOC104738503</name>
</gene>
<protein>
    <submittedName>
        <fullName evidence="3">Uncharacterized protein LOC104738503</fullName>
    </submittedName>
</protein>
<dbReference type="PANTHER" id="PTHR33018">
    <property type="entry name" value="OS10G0338966 PROTEIN-RELATED"/>
    <property type="match status" value="1"/>
</dbReference>
<feature type="compositionally biased region" description="Basic and acidic residues" evidence="1">
    <location>
        <begin position="361"/>
        <end position="371"/>
    </location>
</feature>
<feature type="region of interest" description="Disordered" evidence="1">
    <location>
        <begin position="1"/>
        <end position="89"/>
    </location>
</feature>
<sequence length="382" mass="43767">MNSEPPVEEETEPVLEGVEKAVPSSEEPEVEGVVKEIEKDVEQNGEDQEAKQHETAGNSHEECLTEQSKKKKKRRTRGPTRMSKVAKSHEDKVDVEFNSLGDHVGKGSVTLSSFLGALVREHVPVLIEDWRLLDEKTKDTMWEEIQGRFILTEEWQNSSVLMQMGCSWRATKSRLVRKLRATRSKEDIRNLKPSNIPSESAWFKWVKSRTSQSFKERSDRYRSLRRKQIPHTTSRKGMVRLAHEMKKKASDPSKITRRKIWIDGHTHADGRPVKPEFEQTIEQIKSLEREIGSNSNVSLKEDDVSQILGKDKSGRVRGMGRGVTATKLAFLLARDAYVQKIEARQAELVSKIADLKHMVRDLTKEKRRQQDDGAYSDTTDKI</sequence>
<reference evidence="2" key="1">
    <citation type="journal article" date="2014" name="Nat. Commun.">
        <title>The emerging biofuel crop Camelina sativa retains a highly undifferentiated hexaploid genome structure.</title>
        <authorList>
            <person name="Kagale S."/>
            <person name="Koh C."/>
            <person name="Nixon J."/>
            <person name="Bollina V."/>
            <person name="Clarke W.E."/>
            <person name="Tuteja R."/>
            <person name="Spillane C."/>
            <person name="Robinson S.J."/>
            <person name="Links M.G."/>
            <person name="Clarke C."/>
            <person name="Higgins E.E."/>
            <person name="Huebert T."/>
            <person name="Sharpe A.G."/>
            <person name="Parkin I.A."/>
        </authorList>
    </citation>
    <scope>NUCLEOTIDE SEQUENCE [LARGE SCALE GENOMIC DNA]</scope>
    <source>
        <strain evidence="2">cv. DH55</strain>
    </source>
</reference>
<dbReference type="InterPro" id="IPR004252">
    <property type="entry name" value="Probable_transposase_24"/>
</dbReference>